<sequence length="142" mass="16159">MIFRDIFIKISIIFCVTISVLIVSLNISGASEPNNSQKAILEIVSFKAKKNVATKDILKASNKVTNDLKKYDGFIKRTLTQNTDKPDHWVDIVEWNSLEKAHSSMLEAIDNTDVQNFLSLMKNGERTYQTKSEYLNIQSQTD</sequence>
<name>A0A097EMD3_9GAMM</name>
<feature type="transmembrane region" description="Helical" evidence="1">
    <location>
        <begin position="6"/>
        <end position="28"/>
    </location>
</feature>
<dbReference type="Proteomes" id="UP000029672">
    <property type="component" value="Chromosome"/>
</dbReference>
<keyword evidence="1" id="KW-0472">Membrane</keyword>
<keyword evidence="3" id="KW-1185">Reference proteome</keyword>
<dbReference type="Gene3D" id="3.30.70.100">
    <property type="match status" value="1"/>
</dbReference>
<dbReference type="eggNOG" id="ENOG5033AN3">
    <property type="taxonomic scope" value="Bacteria"/>
</dbReference>
<dbReference type="SUPFAM" id="SSF54909">
    <property type="entry name" value="Dimeric alpha+beta barrel"/>
    <property type="match status" value="1"/>
</dbReference>
<accession>A0A097EMD3</accession>
<dbReference type="HOGENOM" id="CLU_1822504_0_0_6"/>
<evidence type="ECO:0000313" key="2">
    <source>
        <dbReference type="EMBL" id="AIT08734.1"/>
    </source>
</evidence>
<keyword evidence="1" id="KW-1133">Transmembrane helix</keyword>
<evidence type="ECO:0000313" key="3">
    <source>
        <dbReference type="Proteomes" id="UP000029672"/>
    </source>
</evidence>
<dbReference type="KEGG" id="frf:LO80_01250"/>
<proteinExistence type="predicted"/>
<keyword evidence="1" id="KW-0812">Transmembrane</keyword>
<dbReference type="InterPro" id="IPR011008">
    <property type="entry name" value="Dimeric_a/b-barrel"/>
</dbReference>
<dbReference type="STRING" id="1547445.LO80_01250"/>
<evidence type="ECO:0000256" key="1">
    <source>
        <dbReference type="SAM" id="Phobius"/>
    </source>
</evidence>
<dbReference type="EMBL" id="CP009574">
    <property type="protein sequence ID" value="AIT08734.1"/>
    <property type="molecule type" value="Genomic_DNA"/>
</dbReference>
<organism evidence="2 3">
    <name type="scientific">Candidatus Francisella endociliophora</name>
    <dbReference type="NCBI Taxonomy" id="653937"/>
    <lineage>
        <taxon>Bacteria</taxon>
        <taxon>Pseudomonadati</taxon>
        <taxon>Pseudomonadota</taxon>
        <taxon>Gammaproteobacteria</taxon>
        <taxon>Thiotrichales</taxon>
        <taxon>Francisellaceae</taxon>
        <taxon>Francisella</taxon>
    </lineage>
</organism>
<dbReference type="OrthoDB" id="5605485at2"/>
<gene>
    <name evidence="2" type="ORF">LO80_01250</name>
</gene>
<dbReference type="AlphaFoldDB" id="A0A097EMD3"/>
<dbReference type="RefSeq" id="WP_040007813.1">
    <property type="nucleotide sequence ID" value="NZ_CP009574.1"/>
</dbReference>
<protein>
    <submittedName>
        <fullName evidence="2">EbhA protein</fullName>
    </submittedName>
</protein>
<reference evidence="2 3" key="1">
    <citation type="submission" date="2014-10" db="EMBL/GenBank/DDBJ databases">
        <title>Whole genome sequence of Francisella endociliophora strain FSC1006, isolated from a laboratory culture of the marine ciliate Euplotes raikovi.</title>
        <authorList>
            <person name="Granberg M."/>
            <person name="Backman S."/>
            <person name="Lundmark E."/>
            <person name="Nilsson E."/>
            <person name="Karlsson E."/>
            <person name="Thelaus J."/>
            <person name="Ohrman C."/>
            <person name="Larkeryd A."/>
            <person name="Stenberg P."/>
        </authorList>
    </citation>
    <scope>NUCLEOTIDE SEQUENCE [LARGE SCALE GENOMIC DNA]</scope>
    <source>
        <strain evidence="2 3">FSC1006</strain>
    </source>
</reference>